<evidence type="ECO:0000313" key="3">
    <source>
        <dbReference type="Proteomes" id="UP000053617"/>
    </source>
</evidence>
<accession>A0A0D2IYR6</accession>
<reference evidence="2 3" key="1">
    <citation type="submission" date="2015-01" db="EMBL/GenBank/DDBJ databases">
        <title>The Genome Sequence of Rhinocladiella mackenzie CBS 650.93.</title>
        <authorList>
            <consortium name="The Broad Institute Genomics Platform"/>
            <person name="Cuomo C."/>
            <person name="de Hoog S."/>
            <person name="Gorbushina A."/>
            <person name="Stielow B."/>
            <person name="Teixiera M."/>
            <person name="Abouelleil A."/>
            <person name="Chapman S.B."/>
            <person name="Priest M."/>
            <person name="Young S.K."/>
            <person name="Wortman J."/>
            <person name="Nusbaum C."/>
            <person name="Birren B."/>
        </authorList>
    </citation>
    <scope>NUCLEOTIDE SEQUENCE [LARGE SCALE GENOMIC DNA]</scope>
    <source>
        <strain evidence="2 3">CBS 650.93</strain>
    </source>
</reference>
<sequence>MAERDSNAGRAGLKEVSAVANVTDDGNDEEWSTANSESARTNPGSVDDEQSQADKSSDPGGDEAGIPVSDALAGDDHLYQSYPATMTTPATIEDLGEEDLQTSFETQTEVDPTQNQTNQTNQTAESQETPELTDNREKTAKRKASGNIDTRAWKKGKDDEESPSKGPPQDRS</sequence>
<evidence type="ECO:0000256" key="1">
    <source>
        <dbReference type="SAM" id="MobiDB-lite"/>
    </source>
</evidence>
<feature type="region of interest" description="Disordered" evidence="1">
    <location>
        <begin position="1"/>
        <end position="172"/>
    </location>
</feature>
<feature type="compositionally biased region" description="Low complexity" evidence="1">
    <location>
        <begin position="113"/>
        <end position="123"/>
    </location>
</feature>
<proteinExistence type="predicted"/>
<organism evidence="2 3">
    <name type="scientific">Rhinocladiella mackenziei CBS 650.93</name>
    <dbReference type="NCBI Taxonomy" id="1442369"/>
    <lineage>
        <taxon>Eukaryota</taxon>
        <taxon>Fungi</taxon>
        <taxon>Dikarya</taxon>
        <taxon>Ascomycota</taxon>
        <taxon>Pezizomycotina</taxon>
        <taxon>Eurotiomycetes</taxon>
        <taxon>Chaetothyriomycetidae</taxon>
        <taxon>Chaetothyriales</taxon>
        <taxon>Herpotrichiellaceae</taxon>
        <taxon>Rhinocladiella</taxon>
    </lineage>
</organism>
<protein>
    <submittedName>
        <fullName evidence="2">Uncharacterized protein</fullName>
    </submittedName>
</protein>
<dbReference type="AlphaFoldDB" id="A0A0D2IYR6"/>
<dbReference type="RefSeq" id="XP_013268901.1">
    <property type="nucleotide sequence ID" value="XM_013413447.1"/>
</dbReference>
<gene>
    <name evidence="2" type="ORF">Z518_09492</name>
</gene>
<dbReference type="EMBL" id="KN847481">
    <property type="protein sequence ID" value="KIX01765.1"/>
    <property type="molecule type" value="Genomic_DNA"/>
</dbReference>
<keyword evidence="3" id="KW-1185">Reference proteome</keyword>
<dbReference type="HOGENOM" id="CLU_1556121_0_0_1"/>
<dbReference type="GeneID" id="25297563"/>
<dbReference type="VEuPathDB" id="FungiDB:Z518_09492"/>
<feature type="compositionally biased region" description="Polar residues" evidence="1">
    <location>
        <begin position="101"/>
        <end position="112"/>
    </location>
</feature>
<feature type="compositionally biased region" description="Polar residues" evidence="1">
    <location>
        <begin position="32"/>
        <end position="44"/>
    </location>
</feature>
<name>A0A0D2IYR6_9EURO</name>
<dbReference type="Proteomes" id="UP000053617">
    <property type="component" value="Unassembled WGS sequence"/>
</dbReference>
<evidence type="ECO:0000313" key="2">
    <source>
        <dbReference type="EMBL" id="KIX01765.1"/>
    </source>
</evidence>